<comment type="subcellular location">
    <subcellularLocation>
        <location evidence="3">Membrane</location>
        <topology evidence="3">Multi-pass membrane protein</topology>
    </subcellularLocation>
    <subcellularLocation>
        <location evidence="2">Plastid</location>
        <location evidence="2">Chloroplast envelope</location>
    </subcellularLocation>
</comment>
<dbReference type="Proteomes" id="UP001418222">
    <property type="component" value="Unassembled WGS sequence"/>
</dbReference>
<evidence type="ECO:0000256" key="11">
    <source>
        <dbReference type="ARBA" id="ARBA00038341"/>
    </source>
</evidence>
<dbReference type="InterPro" id="IPR057291">
    <property type="entry name" value="CHX17_2nd"/>
</dbReference>
<feature type="transmembrane region" description="Helical" evidence="12">
    <location>
        <begin position="45"/>
        <end position="71"/>
    </location>
</feature>
<feature type="domain" description="Cation/H+ exchanger transmembrane" evidence="13">
    <location>
        <begin position="3"/>
        <end position="204"/>
    </location>
</feature>
<proteinExistence type="inferred from homology"/>
<keyword evidence="17" id="KW-1185">Reference proteome</keyword>
<evidence type="ECO:0000259" key="15">
    <source>
        <dbReference type="Pfam" id="PF23259"/>
    </source>
</evidence>
<comment type="function">
    <text evidence="1">May function as sodium-coupled metabolite transporter across the chloroplast envelope.</text>
</comment>
<evidence type="ECO:0000256" key="8">
    <source>
        <dbReference type="ARBA" id="ARBA00022989"/>
    </source>
</evidence>
<keyword evidence="5" id="KW-0633">Potassium transport</keyword>
<keyword evidence="7" id="KW-0630">Potassium</keyword>
<feature type="transmembrane region" description="Helical" evidence="12">
    <location>
        <begin position="183"/>
        <end position="205"/>
    </location>
</feature>
<comment type="caution">
    <text evidence="16">The sequence shown here is derived from an EMBL/GenBank/DDBJ whole genome shotgun (WGS) entry which is preliminary data.</text>
</comment>
<feature type="transmembrane region" description="Helical" evidence="12">
    <location>
        <begin position="119"/>
        <end position="139"/>
    </location>
</feature>
<dbReference type="GO" id="GO:1902600">
    <property type="term" value="P:proton transmembrane transport"/>
    <property type="evidence" value="ECO:0007669"/>
    <property type="project" value="InterPro"/>
</dbReference>
<evidence type="ECO:0000259" key="14">
    <source>
        <dbReference type="Pfam" id="PF23256"/>
    </source>
</evidence>
<reference evidence="16 17" key="1">
    <citation type="journal article" date="2022" name="Nat. Plants">
        <title>Genomes of leafy and leafless Platanthera orchids illuminate the evolution of mycoheterotrophy.</title>
        <authorList>
            <person name="Li M.H."/>
            <person name="Liu K.W."/>
            <person name="Li Z."/>
            <person name="Lu H.C."/>
            <person name="Ye Q.L."/>
            <person name="Zhang D."/>
            <person name="Wang J.Y."/>
            <person name="Li Y.F."/>
            <person name="Zhong Z.M."/>
            <person name="Liu X."/>
            <person name="Yu X."/>
            <person name="Liu D.K."/>
            <person name="Tu X.D."/>
            <person name="Liu B."/>
            <person name="Hao Y."/>
            <person name="Liao X.Y."/>
            <person name="Jiang Y.T."/>
            <person name="Sun W.H."/>
            <person name="Chen J."/>
            <person name="Chen Y.Q."/>
            <person name="Ai Y."/>
            <person name="Zhai J.W."/>
            <person name="Wu S.S."/>
            <person name="Zhou Z."/>
            <person name="Hsiao Y.Y."/>
            <person name="Wu W.L."/>
            <person name="Chen Y.Y."/>
            <person name="Lin Y.F."/>
            <person name="Hsu J.L."/>
            <person name="Li C.Y."/>
            <person name="Wang Z.W."/>
            <person name="Zhao X."/>
            <person name="Zhong W.Y."/>
            <person name="Ma X.K."/>
            <person name="Ma L."/>
            <person name="Huang J."/>
            <person name="Chen G.Z."/>
            <person name="Huang M.Z."/>
            <person name="Huang L."/>
            <person name="Peng D.H."/>
            <person name="Luo Y.B."/>
            <person name="Zou S.Q."/>
            <person name="Chen S.P."/>
            <person name="Lan S."/>
            <person name="Tsai W.C."/>
            <person name="Van de Peer Y."/>
            <person name="Liu Z.J."/>
        </authorList>
    </citation>
    <scope>NUCLEOTIDE SEQUENCE [LARGE SCALE GENOMIC DNA]</scope>
    <source>
        <strain evidence="16">Lor287</strain>
    </source>
</reference>
<dbReference type="InterPro" id="IPR038770">
    <property type="entry name" value="Na+/solute_symporter_sf"/>
</dbReference>
<dbReference type="PANTHER" id="PTHR32468">
    <property type="entry name" value="CATION/H + ANTIPORTER"/>
    <property type="match status" value="1"/>
</dbReference>
<feature type="transmembrane region" description="Helical" evidence="12">
    <location>
        <begin position="91"/>
        <end position="107"/>
    </location>
</feature>
<dbReference type="GO" id="GO:0012505">
    <property type="term" value="C:endomembrane system"/>
    <property type="evidence" value="ECO:0007669"/>
    <property type="project" value="TreeGrafter"/>
</dbReference>
<dbReference type="InterPro" id="IPR006153">
    <property type="entry name" value="Cation/H_exchanger_TM"/>
</dbReference>
<dbReference type="InterPro" id="IPR057290">
    <property type="entry name" value="CHX17_C"/>
</dbReference>
<feature type="transmembrane region" description="Helical" evidence="12">
    <location>
        <begin position="6"/>
        <end position="24"/>
    </location>
</feature>
<feature type="transmembrane region" description="Helical" evidence="12">
    <location>
        <begin position="151"/>
        <end position="171"/>
    </location>
</feature>
<sequence length="501" mass="56006">MSVWVFINRLVFIIATVVTLHFLLGKIAHCYQNDERIRFGHVLTTFIVIIVIDIISIIIGIQALFGGFLVGILVSRNDPFIEGLVNRLEDLIFIIILPLFFLSSGLKTNVTSISSGTSWALLALVISCACVGKIGSTIITSLIVKVPFREAIIFSFLMNTKGLVEFIMLNIGKQLQVLNDEMFAILVLTALITTVVMPLIITVLYRPVKILGLYTHRRIERTNMNAESRFLICFIDGRNISSLISLLELSSGNLRRRLKVYVVHLMALSDRSSAISLAHKTRHGGIPFWKKTGIDGRYEAKEITIMFTDHNLLSPIILRPVTAISKMDTIYKDIISSVEQKLVAMIILPSQKTISEYHIMEPTRDTLTHVSQQVILDSPCSVGILVDNCLDNLGCVSSRDVFQDVVILFFGGCDDREALSYNLLMTDRPGVGLRVLRFVNPPPKSSDIKIGESIIIQTDANEKQKYNECINKLLDRIAAQMVKTVEYAERAVEKGKLSHGK</sequence>
<feature type="domain" description="Cation/H(+) antiporter C-terminal" evidence="15">
    <location>
        <begin position="405"/>
        <end position="441"/>
    </location>
</feature>
<protein>
    <submittedName>
        <fullName evidence="16">Cation/H(+) antiporter 18</fullName>
    </submittedName>
</protein>
<evidence type="ECO:0000256" key="10">
    <source>
        <dbReference type="ARBA" id="ARBA00023136"/>
    </source>
</evidence>
<comment type="similarity">
    <text evidence="11">Belongs to the monovalent cation:proton antiporter 2 (CPA2) transporter (TC 2.A.37) family. CHX (TC 2.A.37.4) subfamily.</text>
</comment>
<keyword evidence="10 12" id="KW-0472">Membrane</keyword>
<dbReference type="GO" id="GO:0016020">
    <property type="term" value="C:membrane"/>
    <property type="evidence" value="ECO:0007669"/>
    <property type="project" value="UniProtKB-SubCell"/>
</dbReference>
<dbReference type="Pfam" id="PF23256">
    <property type="entry name" value="CHX17_2nd"/>
    <property type="match status" value="1"/>
</dbReference>
<dbReference type="Pfam" id="PF00999">
    <property type="entry name" value="Na_H_Exchanger"/>
    <property type="match status" value="1"/>
</dbReference>
<organism evidence="16 17">
    <name type="scientific">Platanthera zijinensis</name>
    <dbReference type="NCBI Taxonomy" id="2320716"/>
    <lineage>
        <taxon>Eukaryota</taxon>
        <taxon>Viridiplantae</taxon>
        <taxon>Streptophyta</taxon>
        <taxon>Embryophyta</taxon>
        <taxon>Tracheophyta</taxon>
        <taxon>Spermatophyta</taxon>
        <taxon>Magnoliopsida</taxon>
        <taxon>Liliopsida</taxon>
        <taxon>Asparagales</taxon>
        <taxon>Orchidaceae</taxon>
        <taxon>Orchidoideae</taxon>
        <taxon>Orchideae</taxon>
        <taxon>Orchidinae</taxon>
        <taxon>Platanthera</taxon>
    </lineage>
</organism>
<evidence type="ECO:0000256" key="3">
    <source>
        <dbReference type="ARBA" id="ARBA00004141"/>
    </source>
</evidence>
<keyword evidence="4" id="KW-0813">Transport</keyword>
<evidence type="ECO:0000313" key="16">
    <source>
        <dbReference type="EMBL" id="KAK8916515.1"/>
    </source>
</evidence>
<accession>A0AAP0FUV9</accession>
<dbReference type="Gene3D" id="1.20.1530.20">
    <property type="match status" value="1"/>
</dbReference>
<evidence type="ECO:0000256" key="12">
    <source>
        <dbReference type="SAM" id="Phobius"/>
    </source>
</evidence>
<keyword evidence="6 12" id="KW-0812">Transmembrane</keyword>
<evidence type="ECO:0000256" key="7">
    <source>
        <dbReference type="ARBA" id="ARBA00022958"/>
    </source>
</evidence>
<evidence type="ECO:0000313" key="17">
    <source>
        <dbReference type="Proteomes" id="UP001418222"/>
    </source>
</evidence>
<keyword evidence="8 12" id="KW-1133">Transmembrane helix</keyword>
<evidence type="ECO:0000259" key="13">
    <source>
        <dbReference type="Pfam" id="PF00999"/>
    </source>
</evidence>
<dbReference type="GO" id="GO:0009941">
    <property type="term" value="C:chloroplast envelope"/>
    <property type="evidence" value="ECO:0007669"/>
    <property type="project" value="UniProtKB-SubCell"/>
</dbReference>
<name>A0AAP0FUV9_9ASPA</name>
<keyword evidence="9" id="KW-0406">Ion transport</keyword>
<evidence type="ECO:0000256" key="1">
    <source>
        <dbReference type="ARBA" id="ARBA00003198"/>
    </source>
</evidence>
<feature type="domain" description="Cation/H(+) antiporter central" evidence="14">
    <location>
        <begin position="255"/>
        <end position="398"/>
    </location>
</feature>
<evidence type="ECO:0000256" key="9">
    <source>
        <dbReference type="ARBA" id="ARBA00023065"/>
    </source>
</evidence>
<evidence type="ECO:0000256" key="6">
    <source>
        <dbReference type="ARBA" id="ARBA00022692"/>
    </source>
</evidence>
<dbReference type="GO" id="GO:0006813">
    <property type="term" value="P:potassium ion transport"/>
    <property type="evidence" value="ECO:0007669"/>
    <property type="project" value="UniProtKB-KW"/>
</dbReference>
<dbReference type="PANTHER" id="PTHR32468:SF81">
    <property type="entry name" value="CATION_H(+) ANTIPORTER 19"/>
    <property type="match status" value="1"/>
</dbReference>
<dbReference type="AlphaFoldDB" id="A0AAP0FUV9"/>
<dbReference type="EMBL" id="JBBWWQ010000020">
    <property type="protein sequence ID" value="KAK8916515.1"/>
    <property type="molecule type" value="Genomic_DNA"/>
</dbReference>
<gene>
    <name evidence="16" type="primary">CHX18</name>
    <name evidence="16" type="ORF">KSP39_PZI023273</name>
</gene>
<evidence type="ECO:0000256" key="2">
    <source>
        <dbReference type="ARBA" id="ARBA00004119"/>
    </source>
</evidence>
<dbReference type="InterPro" id="IPR050794">
    <property type="entry name" value="CPA2_transporter"/>
</dbReference>
<dbReference type="GO" id="GO:0015297">
    <property type="term" value="F:antiporter activity"/>
    <property type="evidence" value="ECO:0007669"/>
    <property type="project" value="InterPro"/>
</dbReference>
<evidence type="ECO:0000256" key="4">
    <source>
        <dbReference type="ARBA" id="ARBA00022448"/>
    </source>
</evidence>
<dbReference type="Pfam" id="PF23259">
    <property type="entry name" value="CHX17_C"/>
    <property type="match status" value="1"/>
</dbReference>
<evidence type="ECO:0000256" key="5">
    <source>
        <dbReference type="ARBA" id="ARBA00022538"/>
    </source>
</evidence>
<dbReference type="GO" id="GO:0006885">
    <property type="term" value="P:regulation of pH"/>
    <property type="evidence" value="ECO:0007669"/>
    <property type="project" value="TreeGrafter"/>
</dbReference>